<organism evidence="1 2">
    <name type="scientific">Dinoroseobacter shibae (strain DSM 16493 / NCIMB 14021 / DFL 12)</name>
    <dbReference type="NCBI Taxonomy" id="398580"/>
    <lineage>
        <taxon>Bacteria</taxon>
        <taxon>Pseudomonadati</taxon>
        <taxon>Pseudomonadota</taxon>
        <taxon>Alphaproteobacteria</taxon>
        <taxon>Rhodobacterales</taxon>
        <taxon>Roseobacteraceae</taxon>
        <taxon>Dinoroseobacter</taxon>
    </lineage>
</organism>
<keyword evidence="1" id="KW-0614">Plasmid</keyword>
<dbReference type="HOGENOM" id="CLU_2878616_0_0_5"/>
<proteinExistence type="predicted"/>
<sequence length="63" mass="7268">MDPMHLKLAADMARRPLDPEALYTRPDMALWVWLRRAGAVLGAVRPMPAIRRPARDERVRHPV</sequence>
<keyword evidence="2" id="KW-1185">Reference proteome</keyword>
<dbReference type="EMBL" id="CP000832">
    <property type="protein sequence ID" value="ABV95533.1"/>
    <property type="molecule type" value="Genomic_DNA"/>
</dbReference>
<name>A8LTG6_DINSH</name>
<dbReference type="KEGG" id="dsh:Dshi_3803"/>
<geneLocation type="plasmid" evidence="1 2">
    <name>pDSHI02</name>
</geneLocation>
<gene>
    <name evidence="1" type="ordered locus">Dshi_3803</name>
</gene>
<evidence type="ECO:0000313" key="1">
    <source>
        <dbReference type="EMBL" id="ABV95533.1"/>
    </source>
</evidence>
<evidence type="ECO:0000313" key="2">
    <source>
        <dbReference type="Proteomes" id="UP000006833"/>
    </source>
</evidence>
<dbReference type="RefSeq" id="WP_012187196.1">
    <property type="nucleotide sequence ID" value="NC_009956.1"/>
</dbReference>
<dbReference type="AlphaFoldDB" id="A8LTG6"/>
<dbReference type="Proteomes" id="UP000006833">
    <property type="component" value="Plasmid pDSHI02"/>
</dbReference>
<protein>
    <submittedName>
        <fullName evidence="1">Uncharacterized protein</fullName>
    </submittedName>
</protein>
<accession>A8LTG6</accession>
<reference evidence="2" key="1">
    <citation type="journal article" date="2010" name="ISME J.">
        <title>The complete genome sequence of the algal symbiont Dinoroseobacter shibae: a hitchhiker's guide to life in the sea.</title>
        <authorList>
            <person name="Wagner-Dobler I."/>
            <person name="Ballhausen B."/>
            <person name="Berger M."/>
            <person name="Brinkhoff T."/>
            <person name="Buchholz I."/>
            <person name="Bunk B."/>
            <person name="Cypionka H."/>
            <person name="Daniel R."/>
            <person name="Drepper T."/>
            <person name="Gerdts G."/>
            <person name="Hahnke S."/>
            <person name="Han C."/>
            <person name="Jahn D."/>
            <person name="Kalhoefer D."/>
            <person name="Kiss H."/>
            <person name="Klenk H.P."/>
            <person name="Kyrpides N."/>
            <person name="Liebl W."/>
            <person name="Liesegang H."/>
            <person name="Meincke L."/>
            <person name="Pati A."/>
            <person name="Petersen J."/>
            <person name="Piekarski T."/>
            <person name="Pommerenke C."/>
            <person name="Pradella S."/>
            <person name="Pukall R."/>
            <person name="Rabus R."/>
            <person name="Stackebrandt E."/>
            <person name="Thole S."/>
            <person name="Thompson L."/>
            <person name="Tielen P."/>
            <person name="Tomasch J."/>
            <person name="von Jan M."/>
            <person name="Wanphrut N."/>
            <person name="Wichels A."/>
            <person name="Zech H."/>
            <person name="Simon M."/>
        </authorList>
    </citation>
    <scope>NUCLEOTIDE SEQUENCE [LARGE SCALE GENOMIC DNA]</scope>
    <source>
        <strain evidence="2">DSM 16493 / NCIMB 14021 / DFL 12</strain>
        <plasmid evidence="2">Plasmid pDSHI02</plasmid>
    </source>
</reference>